<feature type="transmembrane region" description="Helical" evidence="6">
    <location>
        <begin position="257"/>
        <end position="276"/>
    </location>
</feature>
<keyword evidence="4 6" id="KW-1133">Transmembrane helix</keyword>
<sequence length="446" mass="47341">MSARQPLETEKGAYGSLPDDVTKAAVAKRWDWAVILWIVMVGDMARGILFPTLWPLVSSLGGDKVTQGFTVAAFSFGRAISSPLWGQFSNMKGYKVPLIFSKCTTAVGAILYIRADSIFTLILSQICIGFGSGSLGVTRSWVAANSSKSERTTAMATLSAMQFFGFTVTPFFGSALSLACINTSVAPIPFLPWFVITKFTSPAYVICFACFIGILALFTVFTEPAQDGLPQTKSANTLEDGEEEVPPNTCGCEGSAYALYMGLILNLVTRGVIGSFEAMGTSLAPQYGFDATDAGFIVSIFGLVGTAQLLFFVCYTSRFKDTQLILAGLFAMLLACIVMVHGERINLSSEVCYVIAILSIYACGYPVGNTSALGLFSKAAGSQPQGLLMGIFGSAGAGARIVFPILAGTIVQYLGSNVLFIILAICTLVTILFTQCGKKTLDIVTG</sequence>
<dbReference type="AlphaFoldDB" id="A0A7S2MTD5"/>
<dbReference type="PANTHER" id="PTHR23510">
    <property type="entry name" value="INNER MEMBRANE TRANSPORT PROTEIN YAJR"/>
    <property type="match status" value="1"/>
</dbReference>
<evidence type="ECO:0000256" key="4">
    <source>
        <dbReference type="ARBA" id="ARBA00022989"/>
    </source>
</evidence>
<feature type="transmembrane region" description="Helical" evidence="6">
    <location>
        <begin position="353"/>
        <end position="375"/>
    </location>
</feature>
<dbReference type="PROSITE" id="PS50850">
    <property type="entry name" value="MFS"/>
    <property type="match status" value="1"/>
</dbReference>
<name>A0A7S2MTD5_9STRA</name>
<keyword evidence="5 6" id="KW-0472">Membrane</keyword>
<comment type="subcellular location">
    <subcellularLocation>
        <location evidence="1">Endomembrane system</location>
        <topology evidence="1">Multi-pass membrane protein</topology>
    </subcellularLocation>
</comment>
<feature type="transmembrane region" description="Helical" evidence="6">
    <location>
        <begin position="387"/>
        <end position="407"/>
    </location>
</feature>
<accession>A0A7S2MTD5</accession>
<dbReference type="GO" id="GO:0012505">
    <property type="term" value="C:endomembrane system"/>
    <property type="evidence" value="ECO:0007669"/>
    <property type="project" value="UniProtKB-SubCell"/>
</dbReference>
<evidence type="ECO:0000259" key="7">
    <source>
        <dbReference type="PROSITE" id="PS50850"/>
    </source>
</evidence>
<feature type="transmembrane region" description="Helical" evidence="6">
    <location>
        <begin position="324"/>
        <end position="341"/>
    </location>
</feature>
<evidence type="ECO:0000256" key="1">
    <source>
        <dbReference type="ARBA" id="ARBA00004127"/>
    </source>
</evidence>
<reference evidence="8" key="1">
    <citation type="submission" date="2021-01" db="EMBL/GenBank/DDBJ databases">
        <authorList>
            <person name="Corre E."/>
            <person name="Pelletier E."/>
            <person name="Niang G."/>
            <person name="Scheremetjew M."/>
            <person name="Finn R."/>
            <person name="Kale V."/>
            <person name="Holt S."/>
            <person name="Cochrane G."/>
            <person name="Meng A."/>
            <person name="Brown T."/>
            <person name="Cohen L."/>
        </authorList>
    </citation>
    <scope>NUCLEOTIDE SEQUENCE</scope>
    <source>
        <strain evidence="8">CCMP1381</strain>
    </source>
</reference>
<feature type="transmembrane region" description="Helical" evidence="6">
    <location>
        <begin position="32"/>
        <end position="54"/>
    </location>
</feature>
<evidence type="ECO:0000313" key="8">
    <source>
        <dbReference type="EMBL" id="CAD9501635.1"/>
    </source>
</evidence>
<evidence type="ECO:0000256" key="2">
    <source>
        <dbReference type="ARBA" id="ARBA00022448"/>
    </source>
</evidence>
<dbReference type="InterPro" id="IPR036259">
    <property type="entry name" value="MFS_trans_sf"/>
</dbReference>
<dbReference type="InterPro" id="IPR020846">
    <property type="entry name" value="MFS_dom"/>
</dbReference>
<feature type="transmembrane region" description="Helical" evidence="6">
    <location>
        <begin position="163"/>
        <end position="190"/>
    </location>
</feature>
<feature type="transmembrane region" description="Helical" evidence="6">
    <location>
        <begin position="202"/>
        <end position="221"/>
    </location>
</feature>
<evidence type="ECO:0000256" key="3">
    <source>
        <dbReference type="ARBA" id="ARBA00022692"/>
    </source>
</evidence>
<evidence type="ECO:0000256" key="5">
    <source>
        <dbReference type="ARBA" id="ARBA00023136"/>
    </source>
</evidence>
<protein>
    <recommendedName>
        <fullName evidence="7">Major facilitator superfamily (MFS) profile domain-containing protein</fullName>
    </recommendedName>
</protein>
<dbReference type="PANTHER" id="PTHR23510:SF3">
    <property type="entry name" value="MAJOR FACILITATOR SUPERFAMILY DOMAIN-CONTAINING PROTEIN 8"/>
    <property type="match status" value="1"/>
</dbReference>
<organism evidence="8">
    <name type="scientific">Octactis speculum</name>
    <dbReference type="NCBI Taxonomy" id="3111310"/>
    <lineage>
        <taxon>Eukaryota</taxon>
        <taxon>Sar</taxon>
        <taxon>Stramenopiles</taxon>
        <taxon>Ochrophyta</taxon>
        <taxon>Dictyochophyceae</taxon>
        <taxon>Dictyochales</taxon>
        <taxon>Dictyochaceae</taxon>
        <taxon>Octactis</taxon>
    </lineage>
</organism>
<evidence type="ECO:0000256" key="6">
    <source>
        <dbReference type="SAM" id="Phobius"/>
    </source>
</evidence>
<dbReference type="InterPro" id="IPR011701">
    <property type="entry name" value="MFS"/>
</dbReference>
<dbReference type="Pfam" id="PF07690">
    <property type="entry name" value="MFS_1"/>
    <property type="match status" value="2"/>
</dbReference>
<dbReference type="EMBL" id="HBGS01065083">
    <property type="protein sequence ID" value="CAD9501635.1"/>
    <property type="molecule type" value="Transcribed_RNA"/>
</dbReference>
<feature type="transmembrane region" description="Helical" evidence="6">
    <location>
        <begin position="121"/>
        <end position="142"/>
    </location>
</feature>
<feature type="transmembrane region" description="Helical" evidence="6">
    <location>
        <begin position="413"/>
        <end position="433"/>
    </location>
</feature>
<dbReference type="SUPFAM" id="SSF103473">
    <property type="entry name" value="MFS general substrate transporter"/>
    <property type="match status" value="1"/>
</dbReference>
<keyword evidence="2" id="KW-0813">Transport</keyword>
<gene>
    <name evidence="8" type="ORF">DSPE1174_LOCUS33996</name>
</gene>
<feature type="transmembrane region" description="Helical" evidence="6">
    <location>
        <begin position="296"/>
        <end position="317"/>
    </location>
</feature>
<dbReference type="InterPro" id="IPR051068">
    <property type="entry name" value="MFS_Domain-Containing_Protein"/>
</dbReference>
<proteinExistence type="predicted"/>
<dbReference type="Gene3D" id="1.20.1250.20">
    <property type="entry name" value="MFS general substrate transporter like domains"/>
    <property type="match status" value="1"/>
</dbReference>
<keyword evidence="3 6" id="KW-0812">Transmembrane</keyword>
<dbReference type="GO" id="GO:0022857">
    <property type="term" value="F:transmembrane transporter activity"/>
    <property type="evidence" value="ECO:0007669"/>
    <property type="project" value="InterPro"/>
</dbReference>
<feature type="domain" description="Major facilitator superfamily (MFS) profile" evidence="7">
    <location>
        <begin position="31"/>
        <end position="442"/>
    </location>
</feature>